<reference evidence="1" key="1">
    <citation type="journal article" date="2014" name="Int. J. Syst. Evol. Microbiol.">
        <title>Complete genome sequence of Corynebacterium casei LMG S-19264T (=DSM 44701T), isolated from a smear-ripened cheese.</title>
        <authorList>
            <consortium name="US DOE Joint Genome Institute (JGI-PGF)"/>
            <person name="Walter F."/>
            <person name="Albersmeier A."/>
            <person name="Kalinowski J."/>
            <person name="Ruckert C."/>
        </authorList>
    </citation>
    <scope>NUCLEOTIDE SEQUENCE</scope>
    <source>
        <strain evidence="1">CGMCC 1.15454</strain>
    </source>
</reference>
<dbReference type="EMBL" id="BMJD01000048">
    <property type="protein sequence ID" value="GGB58021.1"/>
    <property type="molecule type" value="Genomic_DNA"/>
</dbReference>
<accession>A0A9W5U0X8</accession>
<keyword evidence="2" id="KW-1185">Reference proteome</keyword>
<reference evidence="1" key="2">
    <citation type="submission" date="2020-09" db="EMBL/GenBank/DDBJ databases">
        <authorList>
            <person name="Sun Q."/>
            <person name="Zhou Y."/>
        </authorList>
    </citation>
    <scope>NUCLEOTIDE SEQUENCE</scope>
    <source>
        <strain evidence="1">CGMCC 1.15454</strain>
    </source>
</reference>
<dbReference type="Proteomes" id="UP000621492">
    <property type="component" value="Unassembled WGS sequence"/>
</dbReference>
<evidence type="ECO:0000313" key="1">
    <source>
        <dbReference type="EMBL" id="GGB58021.1"/>
    </source>
</evidence>
<dbReference type="RefSeq" id="WP_102414687.1">
    <property type="nucleotide sequence ID" value="NZ_BMJD01000048.1"/>
</dbReference>
<organism evidence="1 2">
    <name type="scientific">Lentibacillus populi</name>
    <dbReference type="NCBI Taxonomy" id="1827502"/>
    <lineage>
        <taxon>Bacteria</taxon>
        <taxon>Bacillati</taxon>
        <taxon>Bacillota</taxon>
        <taxon>Bacilli</taxon>
        <taxon>Bacillales</taxon>
        <taxon>Bacillaceae</taxon>
        <taxon>Lentibacillus</taxon>
    </lineage>
</organism>
<name>A0A9W5U0X8_9BACI</name>
<comment type="caution">
    <text evidence="1">The sequence shown here is derived from an EMBL/GenBank/DDBJ whole genome shotgun (WGS) entry which is preliminary data.</text>
</comment>
<proteinExistence type="predicted"/>
<dbReference type="AlphaFoldDB" id="A0A9W5U0X8"/>
<sequence length="60" mass="7228">MKALTDYLEFESFLIFVRKDAIKRVHQVDLIGNDHNLLRLFKTVFNDATVGQREDKWIYR</sequence>
<protein>
    <submittedName>
        <fullName evidence="1">Uncharacterized protein</fullName>
    </submittedName>
</protein>
<gene>
    <name evidence="1" type="ORF">GCM10011409_39400</name>
</gene>
<evidence type="ECO:0000313" key="2">
    <source>
        <dbReference type="Proteomes" id="UP000621492"/>
    </source>
</evidence>